<organism evidence="2 3">
    <name type="scientific">Candidatus Arcanibacter lacustris</name>
    <dbReference type="NCBI Taxonomy" id="1607817"/>
    <lineage>
        <taxon>Bacteria</taxon>
        <taxon>Pseudomonadati</taxon>
        <taxon>Pseudomonadota</taxon>
        <taxon>Alphaproteobacteria</taxon>
        <taxon>Rickettsiales</taxon>
        <taxon>Candidatus Arcanibacter</taxon>
    </lineage>
</organism>
<dbReference type="AlphaFoldDB" id="A0A0F5MMN6"/>
<dbReference type="Gene3D" id="6.10.180.10">
    <property type="entry name" value="Antitoxin ParD"/>
    <property type="match status" value="1"/>
</dbReference>
<keyword evidence="3" id="KW-1185">Reference proteome</keyword>
<dbReference type="Proteomes" id="UP000033358">
    <property type="component" value="Unassembled WGS sequence"/>
</dbReference>
<evidence type="ECO:0000256" key="1">
    <source>
        <dbReference type="ARBA" id="ARBA00022649"/>
    </source>
</evidence>
<protein>
    <submittedName>
        <fullName evidence="2">Uncharacterized protein</fullName>
    </submittedName>
</protein>
<reference evidence="2 3" key="1">
    <citation type="submission" date="2015-02" db="EMBL/GenBank/DDBJ databases">
        <title>Single cell genomics of a rare environmental alphaproteobacterium provides unique insights into Rickettsiaceae evolution.</title>
        <authorList>
            <person name="Martijn J."/>
            <person name="Schulz F."/>
            <person name="Zaremba-Niedzwiedzka K."/>
            <person name="Viklund J."/>
            <person name="Stepanauskas R."/>
            <person name="Andersson S.G.E."/>
            <person name="Horn M."/>
            <person name="Guy L."/>
            <person name="Ettema T.J.G."/>
        </authorList>
    </citation>
    <scope>NUCLEOTIDE SEQUENCE [LARGE SCALE GENOMIC DNA]</scope>
    <source>
        <strain evidence="2 3">SCGC AAA041-L04</strain>
    </source>
</reference>
<dbReference type="SUPFAM" id="SSF47598">
    <property type="entry name" value="Ribbon-helix-helix"/>
    <property type="match status" value="1"/>
</dbReference>
<dbReference type="Pfam" id="PF09386">
    <property type="entry name" value="ParD"/>
    <property type="match status" value="1"/>
</dbReference>
<accession>A0A0F5MMN6</accession>
<proteinExistence type="predicted"/>
<dbReference type="InterPro" id="IPR038296">
    <property type="entry name" value="ParD_sf"/>
</dbReference>
<dbReference type="GO" id="GO:0006355">
    <property type="term" value="P:regulation of DNA-templated transcription"/>
    <property type="evidence" value="ECO:0007669"/>
    <property type="project" value="InterPro"/>
</dbReference>
<comment type="caution">
    <text evidence="2">The sequence shown here is derived from an EMBL/GenBank/DDBJ whole genome shotgun (WGS) entry which is preliminary data.</text>
</comment>
<name>A0A0F5MMN6_9RICK</name>
<sequence length="85" mass="9489">MSRINIEIPNEDHQKLKILAAVSSTSIKDLVLSAIKEKIYVQLDQKPNELTLKAFAEVDSCIGLTTHQSITDLFEDLGLSNAEKY</sequence>
<dbReference type="EMBL" id="JYHA01000142">
    <property type="protein sequence ID" value="KKB96060.1"/>
    <property type="molecule type" value="Genomic_DNA"/>
</dbReference>
<dbReference type="InterPro" id="IPR010985">
    <property type="entry name" value="Ribbon_hlx_hlx"/>
</dbReference>
<keyword evidence="1" id="KW-1277">Toxin-antitoxin system</keyword>
<gene>
    <name evidence="2" type="ORF">SZ25_00861</name>
</gene>
<evidence type="ECO:0000313" key="3">
    <source>
        <dbReference type="Proteomes" id="UP000033358"/>
    </source>
</evidence>
<evidence type="ECO:0000313" key="2">
    <source>
        <dbReference type="EMBL" id="KKB96060.1"/>
    </source>
</evidence>
<dbReference type="InterPro" id="IPR022789">
    <property type="entry name" value="ParD"/>
</dbReference>